<keyword evidence="4" id="KW-1185">Reference proteome</keyword>
<keyword evidence="1" id="KW-1133">Transmembrane helix</keyword>
<evidence type="ECO:0000256" key="1">
    <source>
        <dbReference type="SAM" id="Phobius"/>
    </source>
</evidence>
<name>A0A7W9A1V9_9CAUL</name>
<dbReference type="OrthoDB" id="9791166at2"/>
<gene>
    <name evidence="3" type="ORF">FHS65_000435</name>
</gene>
<dbReference type="PANTHER" id="PTHR34219:SF1">
    <property type="entry name" value="PEPSY DOMAIN-CONTAINING PROTEIN"/>
    <property type="match status" value="1"/>
</dbReference>
<reference evidence="3 4" key="1">
    <citation type="submission" date="2020-08" db="EMBL/GenBank/DDBJ databases">
        <title>Genomic Encyclopedia of Type Strains, Phase IV (KMG-IV): sequencing the most valuable type-strain genomes for metagenomic binning, comparative biology and taxonomic classification.</title>
        <authorList>
            <person name="Goeker M."/>
        </authorList>
    </citation>
    <scope>NUCLEOTIDE SEQUENCE [LARGE SCALE GENOMIC DNA]</scope>
    <source>
        <strain evidence="3 4">DSM 24448</strain>
    </source>
</reference>
<evidence type="ECO:0000313" key="4">
    <source>
        <dbReference type="Proteomes" id="UP000548978"/>
    </source>
</evidence>
<keyword evidence="1" id="KW-0472">Membrane</keyword>
<protein>
    <submittedName>
        <fullName evidence="3">Putative iron-regulated membrane protein</fullName>
    </submittedName>
</protein>
<dbReference type="EMBL" id="JACIJB010000001">
    <property type="protein sequence ID" value="MBB5659717.1"/>
    <property type="molecule type" value="Genomic_DNA"/>
</dbReference>
<organism evidence="3 4">
    <name type="scientific">Brevundimonas halotolerans</name>
    <dbReference type="NCBI Taxonomy" id="69670"/>
    <lineage>
        <taxon>Bacteria</taxon>
        <taxon>Pseudomonadati</taxon>
        <taxon>Pseudomonadota</taxon>
        <taxon>Alphaproteobacteria</taxon>
        <taxon>Caulobacterales</taxon>
        <taxon>Caulobacteraceae</taxon>
        <taxon>Brevundimonas</taxon>
    </lineage>
</organism>
<feature type="transmembrane region" description="Helical" evidence="1">
    <location>
        <begin position="142"/>
        <end position="163"/>
    </location>
</feature>
<dbReference type="Pfam" id="PF03413">
    <property type="entry name" value="PepSY"/>
    <property type="match status" value="1"/>
</dbReference>
<evidence type="ECO:0000259" key="2">
    <source>
        <dbReference type="Pfam" id="PF03413"/>
    </source>
</evidence>
<evidence type="ECO:0000313" key="3">
    <source>
        <dbReference type="EMBL" id="MBB5659717.1"/>
    </source>
</evidence>
<dbReference type="AlphaFoldDB" id="A0A7W9A1V9"/>
<keyword evidence="1" id="KW-0812">Transmembrane</keyword>
<feature type="transmembrane region" description="Helical" evidence="1">
    <location>
        <begin position="16"/>
        <end position="40"/>
    </location>
</feature>
<feature type="transmembrane region" description="Helical" evidence="1">
    <location>
        <begin position="357"/>
        <end position="378"/>
    </location>
</feature>
<feature type="domain" description="PepSY" evidence="2">
    <location>
        <begin position="63"/>
        <end position="117"/>
    </location>
</feature>
<dbReference type="InterPro" id="IPR005625">
    <property type="entry name" value="PepSY-ass_TM"/>
</dbReference>
<dbReference type="InterPro" id="IPR025711">
    <property type="entry name" value="PepSY"/>
</dbReference>
<dbReference type="PANTHER" id="PTHR34219">
    <property type="entry name" value="IRON-REGULATED INNER MEMBRANE PROTEIN-RELATED"/>
    <property type="match status" value="1"/>
</dbReference>
<feature type="transmembrane region" description="Helical" evidence="1">
    <location>
        <begin position="398"/>
        <end position="426"/>
    </location>
</feature>
<feature type="transmembrane region" description="Helical" evidence="1">
    <location>
        <begin position="194"/>
        <end position="214"/>
    </location>
</feature>
<dbReference type="RefSeq" id="WP_123286694.1">
    <property type="nucleotide sequence ID" value="NZ_JACIJB010000001.1"/>
</dbReference>
<dbReference type="Proteomes" id="UP000548978">
    <property type="component" value="Unassembled WGS sequence"/>
</dbReference>
<dbReference type="Pfam" id="PF03929">
    <property type="entry name" value="PepSY_TM"/>
    <property type="match status" value="1"/>
</dbReference>
<accession>A0A7W9A1V9</accession>
<comment type="caution">
    <text evidence="3">The sequence shown here is derived from an EMBL/GenBank/DDBJ whole genome shotgun (WGS) entry which is preliminary data.</text>
</comment>
<proteinExistence type="predicted"/>
<sequence>MNSPIVSDAFRAVWRWHFYAGLFVLPFLMLMALTGGLYLYKAEIEGVAYRSLATVEVREARTSPDQWRQAAEQAVGGTAAAVVVPDRPDRAVQVRVRTDQGERTAFVDPYTGQVTGTVGGQGVMEIVKKLHSLELFGKPFNILVEIVAGWAIILFATGLFLWWPRKGRDVAVALPRPGDPARRPFWRNAHAVTGLYAGGIILFLALTGMPWSAVWGDKFLNVMRESGLGRPPAPAAASAWSHGKGHNAPSGTGWTMEHAVLHAPSEGPGILSRVIATAEAEGMGQPYTVSIPEDPSLAFSIARLTRKAEDARSLYVDGMTGQVVGDLRWEQFGGGAKAFEWGIAVHQGMQYGEINRLLMLFGCIGIWVLGISGGLMAWKRRPRGAGLTAPPRPTDPRARAAVLGIVVPLGVIFPLTGLSLLAALGLEAAWRRVRRRR</sequence>